<dbReference type="Proteomes" id="UP000019763">
    <property type="component" value="Unassembled WGS sequence"/>
</dbReference>
<dbReference type="EMBL" id="AFNH02000040">
    <property type="protein sequence ID" value="EZG88184.1"/>
    <property type="molecule type" value="Genomic_DNA"/>
</dbReference>
<evidence type="ECO:0000313" key="2">
    <source>
        <dbReference type="Proteomes" id="UP000019763"/>
    </source>
</evidence>
<sequence length="211" mass="23613">MVGWINSVEIPAEDTWELTFEDGTGSMPVVYQLKTDLGSQYESDLSQIKPDSENVRKPCRIIGIPQVMDSRLYLQAICIKPCSVDELYISHPFNVVQHYLKGCENAAPVCSKNIERQAATGSAALDPFEGEEIIIQDADISDIVGEDRLRRVLWKLLSVEMNKGNKDMYRSALITKCKKWTTAEVNTALEELEEGGVIIYLSGDKQKIALI</sequence>
<reference evidence="1" key="1">
    <citation type="submission" date="2013-12" db="EMBL/GenBank/DDBJ databases">
        <authorList>
            <person name="Omoto C.K."/>
            <person name="Sibley D."/>
            <person name="Venepally P."/>
            <person name="Hadjithomas M."/>
            <person name="Karamycheva S."/>
            <person name="Brunk B."/>
            <person name="Roos D."/>
            <person name="Caler E."/>
            <person name="Lorenzi H."/>
        </authorList>
    </citation>
    <scope>NUCLEOTIDE SEQUENCE</scope>
</reference>
<dbReference type="GeneID" id="22910470"/>
<organism evidence="1 2">
    <name type="scientific">Gregarina niphandrodes</name>
    <name type="common">Septate eugregarine</name>
    <dbReference type="NCBI Taxonomy" id="110365"/>
    <lineage>
        <taxon>Eukaryota</taxon>
        <taxon>Sar</taxon>
        <taxon>Alveolata</taxon>
        <taxon>Apicomplexa</taxon>
        <taxon>Conoidasida</taxon>
        <taxon>Gregarinasina</taxon>
        <taxon>Eugregarinorida</taxon>
        <taxon>Gregarinidae</taxon>
        <taxon>Gregarina</taxon>
    </lineage>
</organism>
<proteinExistence type="predicted"/>
<dbReference type="RefSeq" id="XP_011128608.1">
    <property type="nucleotide sequence ID" value="XM_011130306.1"/>
</dbReference>
<name>A0A023BDE3_GRENI</name>
<dbReference type="AlphaFoldDB" id="A0A023BDE3"/>
<evidence type="ECO:0000313" key="1">
    <source>
        <dbReference type="EMBL" id="EZG88184.1"/>
    </source>
</evidence>
<dbReference type="VEuPathDB" id="CryptoDB:GNI_005320"/>
<protein>
    <submittedName>
        <fullName evidence="1">Uncharacterized protein</fullName>
    </submittedName>
</protein>
<comment type="caution">
    <text evidence="1">The sequence shown here is derived from an EMBL/GenBank/DDBJ whole genome shotgun (WGS) entry which is preliminary data.</text>
</comment>
<gene>
    <name evidence="1" type="ORF">GNI_005320</name>
</gene>
<accession>A0A023BDE3</accession>
<keyword evidence="2" id="KW-1185">Reference proteome</keyword>